<accession>A0AAU8RLA7</accession>
<dbReference type="Pfam" id="PF14559">
    <property type="entry name" value="TPR_19"/>
    <property type="match status" value="2"/>
</dbReference>
<evidence type="ECO:0000256" key="1">
    <source>
        <dbReference type="ARBA" id="ARBA00022737"/>
    </source>
</evidence>
<feature type="repeat" description="TPR" evidence="4">
    <location>
        <begin position="273"/>
        <end position="306"/>
    </location>
</feature>
<keyword evidence="3" id="KW-0793">Thylakoid</keyword>
<dbReference type="Gene3D" id="1.25.40.10">
    <property type="entry name" value="Tetratricopeptide repeat domain"/>
    <property type="match status" value="4"/>
</dbReference>
<dbReference type="SMART" id="SM00028">
    <property type="entry name" value="TPR"/>
    <property type="match status" value="9"/>
</dbReference>
<dbReference type="SUPFAM" id="SSF81901">
    <property type="entry name" value="HCP-like"/>
    <property type="match status" value="1"/>
</dbReference>
<evidence type="ECO:0000256" key="4">
    <source>
        <dbReference type="PROSITE-ProRule" id="PRU00339"/>
    </source>
</evidence>
<evidence type="ECO:0000256" key="2">
    <source>
        <dbReference type="ARBA" id="ARBA00022803"/>
    </source>
</evidence>
<dbReference type="SUPFAM" id="SSF48452">
    <property type="entry name" value="TPR-like"/>
    <property type="match status" value="1"/>
</dbReference>
<dbReference type="EMBL" id="CP007548">
    <property type="protein sequence ID" value="AJB40083.1"/>
    <property type="molecule type" value="Genomic_DNA"/>
</dbReference>
<keyword evidence="2 4" id="KW-0802">TPR repeat</keyword>
<dbReference type="InterPro" id="IPR011990">
    <property type="entry name" value="TPR-like_helical_dom_sf"/>
</dbReference>
<evidence type="ECO:0000313" key="5">
    <source>
        <dbReference type="EMBL" id="AJB40083.1"/>
    </source>
</evidence>
<feature type="repeat" description="TPR" evidence="4">
    <location>
        <begin position="67"/>
        <end position="100"/>
    </location>
</feature>
<feature type="repeat" description="TPR" evidence="4">
    <location>
        <begin position="135"/>
        <end position="168"/>
    </location>
</feature>
<sequence length="387" mass="45231">MSYIILTPGGGMGCECSVPPFETGKRSVDAERIMRLSWDGYAFLKVNDLERAESEFGKILQIEADNNYALVGLGDAARKRRAYQEASDYYTRCLQHYPRNSYALFGLADCYKNMRRYVKAVEMWQQYLEQDSHNIAVLTRMADAYRKIHDFQNSRNLYSQVIALDEHNSYALIGLAHLHYDFKKYREALIYWKKLLECAEHSVDIRVLTSIGNCYRKMKLFSQGLPYFQEALKRDPGNFYGFFGMADCYRGMNMQERSIQYWEKILEKDTQNRVILTRIADAYRHIGEYEKAHQTYKRALDIDYDAYATLGLAVLCKLQGRYEEAVVSLDRLVQLDRKNYRVYVELADCYRKLGQKQKALETLRLFQQFGVKNRVVSELMSELEGAS</sequence>
<dbReference type="Pfam" id="PF13176">
    <property type="entry name" value="TPR_7"/>
    <property type="match status" value="1"/>
</dbReference>
<name>A0AAU8RLA7_TREPL</name>
<proteinExistence type="predicted"/>
<organism evidence="5 6">
    <name type="scientific">Treponema pallidum subsp. endemicum str. Bosnia A</name>
    <dbReference type="NCBI Taxonomy" id="1155776"/>
    <lineage>
        <taxon>Bacteria</taxon>
        <taxon>Pseudomonadati</taxon>
        <taxon>Spirochaetota</taxon>
        <taxon>Spirochaetia</taxon>
        <taxon>Spirochaetales</taxon>
        <taxon>Treponemataceae</taxon>
        <taxon>Treponema</taxon>
    </lineage>
</organism>
<evidence type="ECO:0000313" key="6">
    <source>
        <dbReference type="Proteomes" id="UP000031112"/>
    </source>
</evidence>
<dbReference type="Proteomes" id="UP000031112">
    <property type="component" value="Chromosome"/>
</dbReference>
<reference evidence="5 6" key="1">
    <citation type="journal article" date="2014" name="PLoS Negl. Trop. Dis.">
        <title>Whole Genome Sequence of the Treponema pallidum subsp. endemicum Strain Bosnia A: The Genome Is Related to Yaws Treponemes but Contains Few Loci Similar to Syphilis Treponemes.</title>
        <authorList>
            <person name="Staudova B."/>
            <person name="Strouhal M."/>
            <person name="Zobanikova M."/>
            <person name="Cejkova D."/>
            <person name="Fulton L.L."/>
            <person name="Chen L."/>
            <person name="Giacani L."/>
            <person name="Centurion-Lara A."/>
            <person name="Bruisten S.M."/>
            <person name="Sodergren E."/>
            <person name="Weinstock G.M."/>
            <person name="Smajs D."/>
        </authorList>
    </citation>
    <scope>NUCLEOTIDE SEQUENCE [LARGE SCALE GENOMIC DNA]</scope>
    <source>
        <strain evidence="5 6">Bosnia A</strain>
    </source>
</reference>
<evidence type="ECO:0000256" key="3">
    <source>
        <dbReference type="ARBA" id="ARBA00023078"/>
    </source>
</evidence>
<keyword evidence="1" id="KW-0677">Repeat</keyword>
<dbReference type="Pfam" id="PF13432">
    <property type="entry name" value="TPR_16"/>
    <property type="match status" value="1"/>
</dbReference>
<dbReference type="Pfam" id="PF13181">
    <property type="entry name" value="TPR_8"/>
    <property type="match status" value="1"/>
</dbReference>
<dbReference type="InterPro" id="IPR051685">
    <property type="entry name" value="Ycf3/AcsC/BcsC/TPR_MFPF"/>
</dbReference>
<dbReference type="PANTHER" id="PTHR44943">
    <property type="entry name" value="CELLULOSE SYNTHASE OPERON PROTEIN C"/>
    <property type="match status" value="1"/>
</dbReference>
<dbReference type="PANTHER" id="PTHR44943:SF9">
    <property type="entry name" value="TPR-REPEAT-CONTAINING PROTEIN"/>
    <property type="match status" value="1"/>
</dbReference>
<dbReference type="AlphaFoldDB" id="A0AAU8RLA7"/>
<dbReference type="PROSITE" id="PS50005">
    <property type="entry name" value="TPR"/>
    <property type="match status" value="4"/>
</dbReference>
<gene>
    <name evidence="5" type="ORF">TENDBA_0067</name>
</gene>
<protein>
    <submittedName>
        <fullName evidence="5">TPR domain protein</fullName>
    </submittedName>
</protein>
<dbReference type="RefSeq" id="WP_039486966.1">
    <property type="nucleotide sequence ID" value="NZ_CP007548.1"/>
</dbReference>
<feature type="repeat" description="TPR" evidence="4">
    <location>
        <begin position="205"/>
        <end position="238"/>
    </location>
</feature>
<dbReference type="InterPro" id="IPR019734">
    <property type="entry name" value="TPR_rpt"/>
</dbReference>